<sequence>MGLMFSRLARNFIKNGYFPTDEVTLGRIINALDIAGARVRIADPCCGEGVALAEVKHALTEAGAAVEALGIEFDVERAWHAKQLLDTVLHADMNDAWVSSRMASLLFLNPPYGHTVADTGQTGDGKHSERLELIFLRKTAGWLQVGGVLVFIVPHYVMSEEMANYLCRHFSNLTAWSAPERQFKQMVVFGIKRRPAAPSRGQVEALMAVKDTLPPELPEAWPHAPLLVPEAVAGDDLVFQALRLNGPELASEIVRHHASTLWPAFPRTFSAQAQAHRRPLRMLSDWHLALGLAAGQIGGFVASQDGRTYLIKGATHKEKEVSVQHETDAKGNVSETRVLTDRFVPVIRAIDFTDGSPAFGEVLTIR</sequence>
<dbReference type="OrthoDB" id="1843260at2"/>
<dbReference type="GO" id="GO:0008168">
    <property type="term" value="F:methyltransferase activity"/>
    <property type="evidence" value="ECO:0007669"/>
    <property type="project" value="UniProtKB-KW"/>
</dbReference>
<comment type="caution">
    <text evidence="2">The sequence shown here is derived from an EMBL/GenBank/DDBJ whole genome shotgun (WGS) entry which is preliminary data.</text>
</comment>
<dbReference type="Gene3D" id="3.40.50.150">
    <property type="entry name" value="Vaccinia Virus protein VP39"/>
    <property type="match status" value="1"/>
</dbReference>
<dbReference type="EMBL" id="SJZB01000029">
    <property type="protein sequence ID" value="TCJ15213.1"/>
    <property type="molecule type" value="Genomic_DNA"/>
</dbReference>
<dbReference type="InterPro" id="IPR029063">
    <property type="entry name" value="SAM-dependent_MTases_sf"/>
</dbReference>
<dbReference type="GO" id="GO:0032259">
    <property type="term" value="P:methylation"/>
    <property type="evidence" value="ECO:0007669"/>
    <property type="project" value="UniProtKB-KW"/>
</dbReference>
<proteinExistence type="predicted"/>
<keyword evidence="2" id="KW-0808">Transferase</keyword>
<keyword evidence="3" id="KW-1185">Reference proteome</keyword>
<reference evidence="2 3" key="1">
    <citation type="submission" date="2019-03" db="EMBL/GenBank/DDBJ databases">
        <title>Genome sequence of Thiobacillaceae bacterium LSR1, a sulfur-oxidizing bacterium isolated from freshwater sediment.</title>
        <authorList>
            <person name="Li S."/>
        </authorList>
    </citation>
    <scope>NUCLEOTIDE SEQUENCE [LARGE SCALE GENOMIC DNA]</scope>
    <source>
        <strain evidence="2 3">LSR1</strain>
    </source>
</reference>
<evidence type="ECO:0000259" key="1">
    <source>
        <dbReference type="Pfam" id="PF19587"/>
    </source>
</evidence>
<dbReference type="AlphaFoldDB" id="A0A4R1BDS0"/>
<organism evidence="2 3">
    <name type="scientific">Parasulfuritortus cantonensis</name>
    <dbReference type="NCBI Taxonomy" id="2528202"/>
    <lineage>
        <taxon>Bacteria</taxon>
        <taxon>Pseudomonadati</taxon>
        <taxon>Pseudomonadota</taxon>
        <taxon>Betaproteobacteria</taxon>
        <taxon>Nitrosomonadales</taxon>
        <taxon>Thiobacillaceae</taxon>
        <taxon>Parasulfuritortus</taxon>
    </lineage>
</organism>
<dbReference type="Proteomes" id="UP000295443">
    <property type="component" value="Unassembled WGS sequence"/>
</dbReference>
<keyword evidence="2" id="KW-0489">Methyltransferase</keyword>
<dbReference type="PRINTS" id="PR00507">
    <property type="entry name" value="N12N6MTFRASE"/>
</dbReference>
<name>A0A4R1BDS0_9PROT</name>
<dbReference type="InterPro" id="IPR046076">
    <property type="entry name" value="DUF6094"/>
</dbReference>
<dbReference type="RefSeq" id="WP_131446338.1">
    <property type="nucleotide sequence ID" value="NZ_SJZB01000029.1"/>
</dbReference>
<accession>A0A4R1BDS0</accession>
<dbReference type="SUPFAM" id="SSF53335">
    <property type="entry name" value="S-adenosyl-L-methionine-dependent methyltransferases"/>
    <property type="match status" value="1"/>
</dbReference>
<gene>
    <name evidence="2" type="ORF">EZJ19_07855</name>
</gene>
<evidence type="ECO:0000313" key="2">
    <source>
        <dbReference type="EMBL" id="TCJ15213.1"/>
    </source>
</evidence>
<evidence type="ECO:0000313" key="3">
    <source>
        <dbReference type="Proteomes" id="UP000295443"/>
    </source>
</evidence>
<dbReference type="Pfam" id="PF19587">
    <property type="entry name" value="DUF6094"/>
    <property type="match status" value="1"/>
</dbReference>
<feature type="domain" description="DUF6094" evidence="1">
    <location>
        <begin position="11"/>
        <end position="198"/>
    </location>
</feature>
<protein>
    <submittedName>
        <fullName evidence="2">SAM-dependent methyltransferase</fullName>
    </submittedName>
</protein>